<dbReference type="EMBL" id="BTGU01000017">
    <property type="protein sequence ID" value="GMN43779.1"/>
    <property type="molecule type" value="Genomic_DNA"/>
</dbReference>
<evidence type="ECO:0000313" key="2">
    <source>
        <dbReference type="Proteomes" id="UP001187192"/>
    </source>
</evidence>
<reference evidence="1" key="1">
    <citation type="submission" date="2023-07" db="EMBL/GenBank/DDBJ databases">
        <title>draft genome sequence of fig (Ficus carica).</title>
        <authorList>
            <person name="Takahashi T."/>
            <person name="Nishimura K."/>
        </authorList>
    </citation>
    <scope>NUCLEOTIDE SEQUENCE</scope>
</reference>
<accession>A0AA88DI64</accession>
<keyword evidence="2" id="KW-1185">Reference proteome</keyword>
<comment type="caution">
    <text evidence="1">The sequence shown here is derived from an EMBL/GenBank/DDBJ whole genome shotgun (WGS) entry which is preliminary data.</text>
</comment>
<gene>
    <name evidence="1" type="ORF">TIFTF001_012981</name>
</gene>
<name>A0AA88DI64_FICCA</name>
<protein>
    <submittedName>
        <fullName evidence="1">Uncharacterized protein</fullName>
    </submittedName>
</protein>
<evidence type="ECO:0000313" key="1">
    <source>
        <dbReference type="EMBL" id="GMN43779.1"/>
    </source>
</evidence>
<dbReference type="Proteomes" id="UP001187192">
    <property type="component" value="Unassembled WGS sequence"/>
</dbReference>
<proteinExistence type="predicted"/>
<organism evidence="1 2">
    <name type="scientific">Ficus carica</name>
    <name type="common">Common fig</name>
    <dbReference type="NCBI Taxonomy" id="3494"/>
    <lineage>
        <taxon>Eukaryota</taxon>
        <taxon>Viridiplantae</taxon>
        <taxon>Streptophyta</taxon>
        <taxon>Embryophyta</taxon>
        <taxon>Tracheophyta</taxon>
        <taxon>Spermatophyta</taxon>
        <taxon>Magnoliopsida</taxon>
        <taxon>eudicotyledons</taxon>
        <taxon>Gunneridae</taxon>
        <taxon>Pentapetalae</taxon>
        <taxon>rosids</taxon>
        <taxon>fabids</taxon>
        <taxon>Rosales</taxon>
        <taxon>Moraceae</taxon>
        <taxon>Ficeae</taxon>
        <taxon>Ficus</taxon>
    </lineage>
</organism>
<sequence length="97" mass="10633">MEKISELSFGLLKAVHLGGDNIEDVTLYLFASTIFFQRGIMCGFSRAVVEGDSLKVIDAMEGRGVAGWDLENFKLEAAGYLVLHFLISCSFAWVGLP</sequence>
<dbReference type="Gramene" id="FCD_00019152-RA">
    <property type="protein sequence ID" value="FCD_00019152-RA:cds"/>
    <property type="gene ID" value="FCD_00019152"/>
</dbReference>
<dbReference type="AlphaFoldDB" id="A0AA88DI64"/>